<dbReference type="Proteomes" id="UP000636110">
    <property type="component" value="Unassembled WGS sequence"/>
</dbReference>
<comment type="caution">
    <text evidence="1">The sequence shown here is derived from an EMBL/GenBank/DDBJ whole genome shotgun (WGS) entry which is preliminary data.</text>
</comment>
<name>A0ABR6EVD4_9SPHI</name>
<evidence type="ECO:0000313" key="2">
    <source>
        <dbReference type="Proteomes" id="UP000636110"/>
    </source>
</evidence>
<keyword evidence="2" id="KW-1185">Reference proteome</keyword>
<protein>
    <submittedName>
        <fullName evidence="1">Uncharacterized protein</fullName>
    </submittedName>
</protein>
<organism evidence="1 2">
    <name type="scientific">Pedobacter gandavensis</name>
    <dbReference type="NCBI Taxonomy" id="2679963"/>
    <lineage>
        <taxon>Bacteria</taxon>
        <taxon>Pseudomonadati</taxon>
        <taxon>Bacteroidota</taxon>
        <taxon>Sphingobacteriia</taxon>
        <taxon>Sphingobacteriales</taxon>
        <taxon>Sphingobacteriaceae</taxon>
        <taxon>Pedobacter</taxon>
    </lineage>
</organism>
<sequence>MAIAKISIWLNDVRRDYQYGVLLYNQFGKSELLKVLFNNGDSSYHQDRLHAALEELNPMLEELTNQSSFKIPTLHQMPSPSKSYGVPQQAWDKFPEPIKDLYGQSSKLHRHSQLLFDQARIAKSDEERLSYALPMLLERKDLNGNWKAIKDFHEKGKIQEKIIEQEKASVQDLSIAELTRQMKNIPSYLSKDKKRVIDMPAGPKKNKVMLRIQEHEVKLDLIKKRLEGMI</sequence>
<proteinExistence type="predicted"/>
<accession>A0ABR6EVD4</accession>
<dbReference type="RefSeq" id="WP_182956306.1">
    <property type="nucleotide sequence ID" value="NZ_WNXC01000002.1"/>
</dbReference>
<reference evidence="1 2" key="1">
    <citation type="submission" date="2019-11" db="EMBL/GenBank/DDBJ databases">
        <title>Description of Pedobacter sp. LMG 31462T.</title>
        <authorList>
            <person name="Carlier A."/>
            <person name="Qi S."/>
            <person name="Vandamme P."/>
        </authorList>
    </citation>
    <scope>NUCLEOTIDE SEQUENCE [LARGE SCALE GENOMIC DNA]</scope>
    <source>
        <strain evidence="1 2">LMG 31462</strain>
    </source>
</reference>
<dbReference type="EMBL" id="WNXC01000002">
    <property type="protein sequence ID" value="MBB2149167.1"/>
    <property type="molecule type" value="Genomic_DNA"/>
</dbReference>
<evidence type="ECO:0000313" key="1">
    <source>
        <dbReference type="EMBL" id="MBB2149167.1"/>
    </source>
</evidence>
<gene>
    <name evidence="1" type="ORF">GM920_09630</name>
</gene>